<accession>E7RCM4</accession>
<dbReference type="GO" id="GO:0003677">
    <property type="term" value="F:DNA binding"/>
    <property type="evidence" value="ECO:0007669"/>
    <property type="project" value="InterPro"/>
</dbReference>
<dbReference type="OrthoDB" id="5189544at2"/>
<evidence type="ECO:0000313" key="1">
    <source>
        <dbReference type="EMBL" id="EGA91389.1"/>
    </source>
</evidence>
<evidence type="ECO:0000313" key="2">
    <source>
        <dbReference type="Proteomes" id="UP000003052"/>
    </source>
</evidence>
<dbReference type="SUPFAM" id="SSF52980">
    <property type="entry name" value="Restriction endonuclease-like"/>
    <property type="match status" value="1"/>
</dbReference>
<sequence length="222" mass="25407">MDYVIHSHRHGLTVMQNDTSCIPLWDEIIDVVTSISDKDIYELHTRSYQHRNKSLSSALNTLIKDRFINKGWNYESNIFNDPKYTHKSWRLDFAKEAVSLEVGFNHSGTIAWNLMKPVIASELNHVEKAIQTRIGVIICATQELKSSGGFDNAVGTYEQYVNYLNPLRVQLTTPLVILGLKKPESLSVKLYKKGNRTLGKILIKPSKLKLISYLKNGYKLKR</sequence>
<dbReference type="Gene3D" id="3.40.91.20">
    <property type="match status" value="1"/>
</dbReference>
<dbReference type="GO" id="GO:0000287">
    <property type="term" value="F:magnesium ion binding"/>
    <property type="evidence" value="ECO:0007669"/>
    <property type="project" value="InterPro"/>
</dbReference>
<dbReference type="Proteomes" id="UP000003052">
    <property type="component" value="Unassembled WGS sequence"/>
</dbReference>
<dbReference type="EMBL" id="AEPB01000001">
    <property type="protein sequence ID" value="EGA91389.1"/>
    <property type="molecule type" value="Genomic_DNA"/>
</dbReference>
<comment type="caution">
    <text evidence="1">The sequence shown here is derived from an EMBL/GenBank/DDBJ whole genome shotgun (WGS) entry which is preliminary data.</text>
</comment>
<dbReference type="InterPro" id="IPR011338">
    <property type="entry name" value="BamHI/BglII/BstY"/>
</dbReference>
<evidence type="ECO:0008006" key="3">
    <source>
        <dbReference type="Google" id="ProtNLM"/>
    </source>
</evidence>
<dbReference type="InterPro" id="IPR011335">
    <property type="entry name" value="Restrct_endonuc-II-like"/>
</dbReference>
<organism evidence="1 2">
    <name type="scientific">Planococcus donghaensis MPA1U2</name>
    <dbReference type="NCBI Taxonomy" id="933115"/>
    <lineage>
        <taxon>Bacteria</taxon>
        <taxon>Bacillati</taxon>
        <taxon>Bacillota</taxon>
        <taxon>Bacilli</taxon>
        <taxon>Bacillales</taxon>
        <taxon>Caryophanaceae</taxon>
        <taxon>Planococcus</taxon>
    </lineage>
</organism>
<protein>
    <recommendedName>
        <fullName evidence="3">Restriction endonuclease BglII</fullName>
    </recommendedName>
</protein>
<dbReference type="AlphaFoldDB" id="E7RCM4"/>
<dbReference type="InterPro" id="IPR015278">
    <property type="entry name" value="BglII-like"/>
</dbReference>
<dbReference type="GO" id="GO:0009307">
    <property type="term" value="P:DNA restriction-modification system"/>
    <property type="evidence" value="ECO:0007669"/>
    <property type="project" value="InterPro"/>
</dbReference>
<dbReference type="GO" id="GO:0009036">
    <property type="term" value="F:type II site-specific deoxyribonuclease activity"/>
    <property type="evidence" value="ECO:0007669"/>
    <property type="project" value="InterPro"/>
</dbReference>
<dbReference type="RefSeq" id="WP_008428000.1">
    <property type="nucleotide sequence ID" value="NZ_AEPB01000001.1"/>
</dbReference>
<gene>
    <name evidence="1" type="ORF">GPDM_00940</name>
</gene>
<name>E7RCM4_9BACL</name>
<reference evidence="1 2" key="1">
    <citation type="journal article" date="2011" name="J. Bacteriol.">
        <title>The Draft Genome of Planococcus donghaensis MPA1U2 Reveals Nonsporulation Pathways Controlled by a Conserved Spo0A Regulon.</title>
        <authorList>
            <person name="Pearson M.D."/>
            <person name="Noller H.F."/>
        </authorList>
    </citation>
    <scope>NUCLEOTIDE SEQUENCE [LARGE SCALE GENOMIC DNA]</scope>
    <source>
        <strain evidence="1 2">MPA1U2</strain>
    </source>
</reference>
<proteinExistence type="predicted"/>
<dbReference type="eggNOG" id="ENOG5030FX9">
    <property type="taxonomic scope" value="Bacteria"/>
</dbReference>
<dbReference type="Pfam" id="PF09195">
    <property type="entry name" value="Endonuc-BglII"/>
    <property type="match status" value="1"/>
</dbReference>